<dbReference type="Proteomes" id="UP001201163">
    <property type="component" value="Unassembled WGS sequence"/>
</dbReference>
<keyword evidence="1" id="KW-0472">Membrane</keyword>
<keyword evidence="3" id="KW-1185">Reference proteome</keyword>
<dbReference type="AlphaFoldDB" id="A0AAD4LBG9"/>
<sequence>MALSQFATVSVICAVRCFGSTWIILGKTRFAKPSFRSAPLRAEQKWQRVCVRGDPMMTGRRHHGYTMRQRSSPNEKMTLNKLVEAPAFFPNTFLWV</sequence>
<accession>A0AAD4LBG9</accession>
<evidence type="ECO:0000256" key="1">
    <source>
        <dbReference type="SAM" id="Phobius"/>
    </source>
</evidence>
<reference evidence="2" key="1">
    <citation type="submission" date="2022-01" db="EMBL/GenBank/DDBJ databases">
        <title>Comparative genomics reveals a dynamic genome evolution in the ectomycorrhizal milk-cap (Lactarius) mushrooms.</title>
        <authorList>
            <consortium name="DOE Joint Genome Institute"/>
            <person name="Lebreton A."/>
            <person name="Tang N."/>
            <person name="Kuo A."/>
            <person name="LaButti K."/>
            <person name="Drula E."/>
            <person name="Barry K."/>
            <person name="Clum A."/>
            <person name="Lipzen A."/>
            <person name="Mousain D."/>
            <person name="Ng V."/>
            <person name="Wang R."/>
            <person name="Wang X."/>
            <person name="Dai Y."/>
            <person name="Henrissat B."/>
            <person name="Grigoriev I.V."/>
            <person name="Guerin-Laguette A."/>
            <person name="Yu F."/>
            <person name="Martin F.M."/>
        </authorList>
    </citation>
    <scope>NUCLEOTIDE SEQUENCE</scope>
    <source>
        <strain evidence="2">QP</strain>
    </source>
</reference>
<feature type="transmembrane region" description="Helical" evidence="1">
    <location>
        <begin position="6"/>
        <end position="25"/>
    </location>
</feature>
<dbReference type="EMBL" id="JAKELL010000089">
    <property type="protein sequence ID" value="KAH8983365.1"/>
    <property type="molecule type" value="Genomic_DNA"/>
</dbReference>
<proteinExistence type="predicted"/>
<keyword evidence="1" id="KW-1133">Transmembrane helix</keyword>
<keyword evidence="1" id="KW-0812">Transmembrane</keyword>
<protein>
    <submittedName>
        <fullName evidence="2">Uncharacterized protein</fullName>
    </submittedName>
</protein>
<evidence type="ECO:0000313" key="2">
    <source>
        <dbReference type="EMBL" id="KAH8983365.1"/>
    </source>
</evidence>
<organism evidence="2 3">
    <name type="scientific">Lactarius akahatsu</name>
    <dbReference type="NCBI Taxonomy" id="416441"/>
    <lineage>
        <taxon>Eukaryota</taxon>
        <taxon>Fungi</taxon>
        <taxon>Dikarya</taxon>
        <taxon>Basidiomycota</taxon>
        <taxon>Agaricomycotina</taxon>
        <taxon>Agaricomycetes</taxon>
        <taxon>Russulales</taxon>
        <taxon>Russulaceae</taxon>
        <taxon>Lactarius</taxon>
    </lineage>
</organism>
<comment type="caution">
    <text evidence="2">The sequence shown here is derived from an EMBL/GenBank/DDBJ whole genome shotgun (WGS) entry which is preliminary data.</text>
</comment>
<gene>
    <name evidence="2" type="ORF">EDB92DRAFT_1891157</name>
</gene>
<evidence type="ECO:0000313" key="3">
    <source>
        <dbReference type="Proteomes" id="UP001201163"/>
    </source>
</evidence>
<name>A0AAD4LBG9_9AGAM</name>